<reference evidence="3 4" key="1">
    <citation type="submission" date="2016-11" db="EMBL/GenBank/DDBJ databases">
        <title>The macronuclear genome of Stentor coeruleus: a giant cell with tiny introns.</title>
        <authorList>
            <person name="Slabodnick M."/>
            <person name="Ruby J.G."/>
            <person name="Reiff S.B."/>
            <person name="Swart E.C."/>
            <person name="Gosai S."/>
            <person name="Prabakaran S."/>
            <person name="Witkowska E."/>
            <person name="Larue G.E."/>
            <person name="Fisher S."/>
            <person name="Freeman R.M."/>
            <person name="Gunawardena J."/>
            <person name="Chu W."/>
            <person name="Stover N.A."/>
            <person name="Gregory B.D."/>
            <person name="Nowacki M."/>
            <person name="Derisi J."/>
            <person name="Roy S.W."/>
            <person name="Marshall W.F."/>
            <person name="Sood P."/>
        </authorList>
    </citation>
    <scope>NUCLEOTIDE SEQUENCE [LARGE SCALE GENOMIC DNA]</scope>
    <source>
        <strain evidence="3">WM001</strain>
    </source>
</reference>
<evidence type="ECO:0000256" key="2">
    <source>
        <dbReference type="SAM" id="Phobius"/>
    </source>
</evidence>
<feature type="transmembrane region" description="Helical" evidence="2">
    <location>
        <begin position="676"/>
        <end position="697"/>
    </location>
</feature>
<protein>
    <recommendedName>
        <fullName evidence="5">Ion transport domain-containing protein</fullName>
    </recommendedName>
</protein>
<keyword evidence="2" id="KW-0472">Membrane</keyword>
<gene>
    <name evidence="3" type="ORF">SteCoe_4025</name>
</gene>
<evidence type="ECO:0008006" key="5">
    <source>
        <dbReference type="Google" id="ProtNLM"/>
    </source>
</evidence>
<evidence type="ECO:0000256" key="1">
    <source>
        <dbReference type="SAM" id="MobiDB-lite"/>
    </source>
</evidence>
<feature type="transmembrane region" description="Helical" evidence="2">
    <location>
        <begin position="442"/>
        <end position="462"/>
    </location>
</feature>
<accession>A0A1R2CVT5</accession>
<dbReference type="Proteomes" id="UP000187209">
    <property type="component" value="Unassembled WGS sequence"/>
</dbReference>
<feature type="transmembrane region" description="Helical" evidence="2">
    <location>
        <begin position="651"/>
        <end position="670"/>
    </location>
</feature>
<keyword evidence="2" id="KW-0812">Transmembrane</keyword>
<feature type="region of interest" description="Disordered" evidence="1">
    <location>
        <begin position="1"/>
        <end position="36"/>
    </location>
</feature>
<keyword evidence="4" id="KW-1185">Reference proteome</keyword>
<feature type="transmembrane region" description="Helical" evidence="2">
    <location>
        <begin position="617"/>
        <end position="639"/>
    </location>
</feature>
<feature type="compositionally biased region" description="Basic residues" evidence="1">
    <location>
        <begin position="23"/>
        <end position="36"/>
    </location>
</feature>
<comment type="caution">
    <text evidence="3">The sequence shown here is derived from an EMBL/GenBank/DDBJ whole genome shotgun (WGS) entry which is preliminary data.</text>
</comment>
<feature type="transmembrane region" description="Helical" evidence="2">
    <location>
        <begin position="835"/>
        <end position="853"/>
    </location>
</feature>
<proteinExistence type="predicted"/>
<dbReference type="AlphaFoldDB" id="A0A1R2CVT5"/>
<feature type="transmembrane region" description="Helical" evidence="2">
    <location>
        <begin position="565"/>
        <end position="584"/>
    </location>
</feature>
<feature type="transmembrane region" description="Helical" evidence="2">
    <location>
        <begin position="529"/>
        <end position="553"/>
    </location>
</feature>
<evidence type="ECO:0000313" key="3">
    <source>
        <dbReference type="EMBL" id="OMJ93081.1"/>
    </source>
</evidence>
<dbReference type="EMBL" id="MPUH01000049">
    <property type="protein sequence ID" value="OMJ93081.1"/>
    <property type="molecule type" value="Genomic_DNA"/>
</dbReference>
<feature type="transmembrane region" description="Helical" evidence="2">
    <location>
        <begin position="482"/>
        <end position="508"/>
    </location>
</feature>
<organism evidence="3 4">
    <name type="scientific">Stentor coeruleus</name>
    <dbReference type="NCBI Taxonomy" id="5963"/>
    <lineage>
        <taxon>Eukaryota</taxon>
        <taxon>Sar</taxon>
        <taxon>Alveolata</taxon>
        <taxon>Ciliophora</taxon>
        <taxon>Postciliodesmatophora</taxon>
        <taxon>Heterotrichea</taxon>
        <taxon>Heterotrichida</taxon>
        <taxon>Stentoridae</taxon>
        <taxon>Stentor</taxon>
    </lineage>
</organism>
<dbReference type="OrthoDB" id="437584at2759"/>
<evidence type="ECO:0000313" key="4">
    <source>
        <dbReference type="Proteomes" id="UP000187209"/>
    </source>
</evidence>
<feature type="transmembrane region" description="Helical" evidence="2">
    <location>
        <begin position="591"/>
        <end position="611"/>
    </location>
</feature>
<keyword evidence="2" id="KW-1133">Transmembrane helix</keyword>
<name>A0A1R2CVT5_9CILI</name>
<feature type="transmembrane region" description="Helical" evidence="2">
    <location>
        <begin position="886"/>
        <end position="908"/>
    </location>
</feature>
<sequence>MMDPNSIKPPPENNPSNYGYSKPFRHGSHHGKRGRRMPNVTQAFYEEVNWKDKIDKVNDYMQKLNVSQKFEDDFEKMNYFAYCSIYETYNEEEIYNKFKEVFMKYFDIKLIGQRNSPYYTFENNKEEFENIFKIVFEGNSEEAKIYEVNDKFSFEKDERDLSTLIYAIWGKNKKILKLLVEVIRRKKEHIPDVKNELGHLLIDTKKGSKLLIDAFKIVCLHSPISLKYMFENIKEPKTESVMKWIIKDENMIKKNILIESIREKSIDCTNIILEYLISSDSQEVFDKFIYSIESNLEELFNSSSSFLGKFLDKFIKSEKILANVNSNVLPLLIEDTTISPKEKLKTVFTTHINTLYKSINLESKYTLIKLPCISGSAKSCELLKSLYFTPVTKIFRSSIIKYYILYKWNALWIWAFAFSLMIWANLLLIILMLLYPAEIMEYMLPFIVINVLLLISEVIQLLSLGPFRYLGNTEPYDAFYALYYVFIILQYFWLNIPLFILSTLAYLGKGYLKRENKKTSKENKTTNNGLNYNNAVVKTSFEIAFLALALSMIFCIEKKYDSIEFISFFTIQCLVILFFSYFCVREFLKSYHFSIVLYAKILVILLIATYPLNPQSYIWPVLIYELFALLSISIVTYCTRRLFGSLNNFSIIDFLVPLLSLGWAITNYYYLDFPSWSYMVLIILAVIDDYCLRLHFYNSQEKKNYLKTIEYKPSIMIFPILILMIIKDYPLGVYVFSVFFVIELISESVNKSNFVLDILGSINTLVFNWNVVDCIRFLITGYFLYETFVFSEASTEVIWLMVVMNFLRGLTGFRIFSGTRYYIRLILRSITDLQAFMAIFLYTTLAFGVINSIDDSKEITLEKIWIWSFDLDLGNVNHNSVFNIRYLIFFAASVINVIIMLNLLISILGDSFDRFQVSATESDYMEMTDCIYEIECIMFWNRNRNELFPLLIWDSLESGVDSMDSRWEGRLMMLEKSMKKNTDLIIQEISGRFKK</sequence>
<feature type="transmembrane region" description="Helical" evidence="2">
    <location>
        <begin position="797"/>
        <end position="823"/>
    </location>
</feature>
<feature type="transmembrane region" description="Helical" evidence="2">
    <location>
        <begin position="411"/>
        <end position="435"/>
    </location>
</feature>